<dbReference type="Pfam" id="PF05065">
    <property type="entry name" value="Phage_capsid"/>
    <property type="match status" value="1"/>
</dbReference>
<evidence type="ECO:0000256" key="1">
    <source>
        <dbReference type="ARBA" id="ARBA00004328"/>
    </source>
</evidence>
<name>A0A8S5QU32_9CAUD</name>
<dbReference type="InterPro" id="IPR054612">
    <property type="entry name" value="Phage_capsid-like_C"/>
</dbReference>
<feature type="domain" description="Phage capsid-like C-terminal" evidence="3">
    <location>
        <begin position="13"/>
        <end position="298"/>
    </location>
</feature>
<protein>
    <submittedName>
        <fullName evidence="4">Major capsid protein</fullName>
    </submittedName>
</protein>
<dbReference type="Gene3D" id="3.30.2320.10">
    <property type="entry name" value="hypothetical protein PF0899 domain"/>
    <property type="match status" value="1"/>
</dbReference>
<sequence>MANIIDRNALSGLIPEPVTREIMQGAIAESAVLRMGRRLANMSSKTQTINVLDALPSAYFVNGEATDNGAGEAFKQTTKMAWDKKKLYAEEIAVIVPIPEAALDDADYDIWGEVKPRLTEAFGKVIDAAILFGTNKPSTWRTGVVPAAIAAGNGVPVGTSVFDDIMGENGLISKVELDGFNPNGVMSAIQMRGKLRGLKDTTGQPIFKSDMQGATRYGLDGMDMYFPMNGAFDPNQAQMIVGDWSQLVYAIRQDMTFKIFTEGVIQDPTTKAITYNLMQNDMVALRAVMRLGWEIANPINAYNAEKTNPFPFSVYGKGGAISTVAVTPATATVKKGESKLFTAKVDGEGIINGEVEWSQDGTKSNISDEGVLTVSATETKSSITVTAKSKQDGTKTGTATVTVSG</sequence>
<evidence type="ECO:0000259" key="3">
    <source>
        <dbReference type="Pfam" id="PF05065"/>
    </source>
</evidence>
<dbReference type="InterPro" id="IPR024455">
    <property type="entry name" value="Phage_capsid"/>
</dbReference>
<dbReference type="GO" id="GO:0044423">
    <property type="term" value="C:virion component"/>
    <property type="evidence" value="ECO:0007669"/>
    <property type="project" value="UniProtKB-KW"/>
</dbReference>
<dbReference type="Gene3D" id="3.30.2400.10">
    <property type="entry name" value="Major capsid protein gp5"/>
    <property type="match status" value="1"/>
</dbReference>
<dbReference type="Gene3D" id="2.60.40.1080">
    <property type="match status" value="1"/>
</dbReference>
<organism evidence="4">
    <name type="scientific">Siphoviridae sp. ctLsx2</name>
    <dbReference type="NCBI Taxonomy" id="2826254"/>
    <lineage>
        <taxon>Viruses</taxon>
        <taxon>Duplodnaviria</taxon>
        <taxon>Heunggongvirae</taxon>
        <taxon>Uroviricota</taxon>
        <taxon>Caudoviricetes</taxon>
    </lineage>
</organism>
<proteinExistence type="predicted"/>
<dbReference type="NCBIfam" id="TIGR01554">
    <property type="entry name" value="major_cap_HK97"/>
    <property type="match status" value="1"/>
</dbReference>
<keyword evidence="2" id="KW-0946">Virion</keyword>
<reference evidence="4" key="1">
    <citation type="journal article" date="2021" name="Proc. Natl. Acad. Sci. U.S.A.">
        <title>A Catalog of Tens of Thousands of Viruses from Human Metagenomes Reveals Hidden Associations with Chronic Diseases.</title>
        <authorList>
            <person name="Tisza M.J."/>
            <person name="Buck C.B."/>
        </authorList>
    </citation>
    <scope>NUCLEOTIDE SEQUENCE</scope>
    <source>
        <strain evidence="4">CtLsx2</strain>
    </source>
</reference>
<dbReference type="SUPFAM" id="SSF56563">
    <property type="entry name" value="Major capsid protein gp5"/>
    <property type="match status" value="1"/>
</dbReference>
<accession>A0A8S5QU32</accession>
<evidence type="ECO:0000313" key="4">
    <source>
        <dbReference type="EMBL" id="DAE22148.1"/>
    </source>
</evidence>
<dbReference type="EMBL" id="BK015728">
    <property type="protein sequence ID" value="DAE22148.1"/>
    <property type="molecule type" value="Genomic_DNA"/>
</dbReference>
<evidence type="ECO:0000256" key="2">
    <source>
        <dbReference type="ARBA" id="ARBA00022844"/>
    </source>
</evidence>
<comment type="subcellular location">
    <subcellularLocation>
        <location evidence="1">Virion</location>
    </subcellularLocation>
</comment>